<organism evidence="8 9">
    <name type="scientific">Negadavirga shengliensis</name>
    <dbReference type="NCBI Taxonomy" id="1389218"/>
    <lineage>
        <taxon>Bacteria</taxon>
        <taxon>Pseudomonadati</taxon>
        <taxon>Bacteroidota</taxon>
        <taxon>Cytophagia</taxon>
        <taxon>Cytophagales</taxon>
        <taxon>Cyclobacteriaceae</taxon>
        <taxon>Negadavirga</taxon>
    </lineage>
</organism>
<keyword evidence="3" id="KW-0479">Metal-binding</keyword>
<evidence type="ECO:0000256" key="1">
    <source>
        <dbReference type="ARBA" id="ARBA00001913"/>
    </source>
</evidence>
<reference evidence="9" key="1">
    <citation type="journal article" date="2019" name="Int. J. Syst. Evol. Microbiol.">
        <title>The Global Catalogue of Microorganisms (GCM) 10K type strain sequencing project: providing services to taxonomists for standard genome sequencing and annotation.</title>
        <authorList>
            <consortium name="The Broad Institute Genomics Platform"/>
            <consortium name="The Broad Institute Genome Sequencing Center for Infectious Disease"/>
            <person name="Wu L."/>
            <person name="Ma J."/>
        </authorList>
    </citation>
    <scope>NUCLEOTIDE SEQUENCE [LARGE SCALE GENOMIC DNA]</scope>
    <source>
        <strain evidence="9">CGMCC 4.7466</strain>
    </source>
</reference>
<keyword evidence="4" id="KW-0732">Signal</keyword>
<dbReference type="InterPro" id="IPR017850">
    <property type="entry name" value="Alkaline_phosphatase_core_sf"/>
</dbReference>
<dbReference type="PROSITE" id="PS00149">
    <property type="entry name" value="SULFATASE_2"/>
    <property type="match status" value="1"/>
</dbReference>
<evidence type="ECO:0000256" key="6">
    <source>
        <dbReference type="ARBA" id="ARBA00022837"/>
    </source>
</evidence>
<keyword evidence="5" id="KW-0378">Hydrolase</keyword>
<dbReference type="EMBL" id="JBHSJJ010000002">
    <property type="protein sequence ID" value="MFC4870864.1"/>
    <property type="molecule type" value="Genomic_DNA"/>
</dbReference>
<comment type="similarity">
    <text evidence="2">Belongs to the sulfatase family.</text>
</comment>
<dbReference type="InterPro" id="IPR024607">
    <property type="entry name" value="Sulfatase_CS"/>
</dbReference>
<dbReference type="PANTHER" id="PTHR45953:SF1">
    <property type="entry name" value="IDURONATE 2-SULFATASE"/>
    <property type="match status" value="1"/>
</dbReference>
<comment type="caution">
    <text evidence="8">The sequence shown here is derived from an EMBL/GenBank/DDBJ whole genome shotgun (WGS) entry which is preliminary data.</text>
</comment>
<protein>
    <submittedName>
        <fullName evidence="8">Sulfatase</fullName>
    </submittedName>
</protein>
<proteinExistence type="inferred from homology"/>
<dbReference type="RefSeq" id="WP_377061803.1">
    <property type="nucleotide sequence ID" value="NZ_JBHSJJ010000002.1"/>
</dbReference>
<accession>A0ABV9SXD6</accession>
<comment type="cofactor">
    <cofactor evidence="1">
        <name>Ca(2+)</name>
        <dbReference type="ChEBI" id="CHEBI:29108"/>
    </cofactor>
</comment>
<evidence type="ECO:0000259" key="7">
    <source>
        <dbReference type="Pfam" id="PF00884"/>
    </source>
</evidence>
<dbReference type="SUPFAM" id="SSF53649">
    <property type="entry name" value="Alkaline phosphatase-like"/>
    <property type="match status" value="1"/>
</dbReference>
<evidence type="ECO:0000313" key="8">
    <source>
        <dbReference type="EMBL" id="MFC4870864.1"/>
    </source>
</evidence>
<dbReference type="Proteomes" id="UP001595818">
    <property type="component" value="Unassembled WGS sequence"/>
</dbReference>
<evidence type="ECO:0000313" key="9">
    <source>
        <dbReference type="Proteomes" id="UP001595818"/>
    </source>
</evidence>
<dbReference type="PANTHER" id="PTHR45953">
    <property type="entry name" value="IDURONATE 2-SULFATASE"/>
    <property type="match status" value="1"/>
</dbReference>
<feature type="domain" description="Sulfatase N-terminal" evidence="7">
    <location>
        <begin position="42"/>
        <end position="385"/>
    </location>
</feature>
<name>A0ABV9SXD6_9BACT</name>
<keyword evidence="6" id="KW-0106">Calcium</keyword>
<dbReference type="Gene3D" id="3.40.720.10">
    <property type="entry name" value="Alkaline Phosphatase, subunit A"/>
    <property type="match status" value="1"/>
</dbReference>
<dbReference type="CDD" id="cd16030">
    <property type="entry name" value="iduronate-2-sulfatase"/>
    <property type="match status" value="1"/>
</dbReference>
<sequence>MNLIKNNFVGYQTILAVVFVVVATSSGFSQGVNPPETSKTGPNILFIAIDDLNSWIGSMGMHGQTKTPNIDRLAQMGVLFENAHCQAPLCGPSRASLMSGLRPSTTGIYGMIDDEKIVHDNAATKDVVFLPEYFKKEGYHTMGIGKLFHEHAPKGQFHDSGGRVRGFGPTPEKRFVWEGFAGDNYGRTGTDWGAYPMADSLMPDYQSAQWAAERLKRDYDRPFFLAVGFLRPHAPWYVPQQWFDLHPVETLEMPPYKPDDLEDVPQVALKINDLPMMPTTDWAIETDNWKYIIQGYLACISFVDAQVGKLLEALENSPYADNTIVVLWSDHGYRLGEKGTFAKHALWEEATKSPLIFSGPGIPGGKVVDEPVELLSIYPTLVELASLPKNNFNEGTSLVPLLKGTDAEREWMALTTYGMKNHAIRTKRYRYIQYEDGTEEFYDHANDPNEWYNLWDDEKYLNIKEEIKKHLPKTNAPWARHSSYSFQPYFVDQKERSDKGLIK</sequence>
<evidence type="ECO:0000256" key="5">
    <source>
        <dbReference type="ARBA" id="ARBA00022801"/>
    </source>
</evidence>
<dbReference type="InterPro" id="IPR035874">
    <property type="entry name" value="IDS"/>
</dbReference>
<evidence type="ECO:0000256" key="4">
    <source>
        <dbReference type="ARBA" id="ARBA00022729"/>
    </source>
</evidence>
<dbReference type="Pfam" id="PF00884">
    <property type="entry name" value="Sulfatase"/>
    <property type="match status" value="1"/>
</dbReference>
<dbReference type="InterPro" id="IPR000917">
    <property type="entry name" value="Sulfatase_N"/>
</dbReference>
<evidence type="ECO:0000256" key="3">
    <source>
        <dbReference type="ARBA" id="ARBA00022723"/>
    </source>
</evidence>
<gene>
    <name evidence="8" type="ORF">ACFPFU_04140</name>
</gene>
<keyword evidence="9" id="KW-1185">Reference proteome</keyword>
<evidence type="ECO:0000256" key="2">
    <source>
        <dbReference type="ARBA" id="ARBA00008779"/>
    </source>
</evidence>